<dbReference type="PROSITE" id="PS50125">
    <property type="entry name" value="GUANYLATE_CYCLASE_2"/>
    <property type="match status" value="1"/>
</dbReference>
<feature type="domain" description="Guanylate cyclase" evidence="1">
    <location>
        <begin position="76"/>
        <end position="98"/>
    </location>
</feature>
<evidence type="ECO:0000313" key="3">
    <source>
        <dbReference type="EMBL" id="GAH47447.1"/>
    </source>
</evidence>
<dbReference type="GO" id="GO:0035556">
    <property type="term" value="P:intracellular signal transduction"/>
    <property type="evidence" value="ECO:0007669"/>
    <property type="project" value="InterPro"/>
</dbReference>
<dbReference type="Pfam" id="PF00672">
    <property type="entry name" value="HAMP"/>
    <property type="match status" value="1"/>
</dbReference>
<accession>X1FR53</accession>
<dbReference type="GO" id="GO:0016020">
    <property type="term" value="C:membrane"/>
    <property type="evidence" value="ECO:0007669"/>
    <property type="project" value="InterPro"/>
</dbReference>
<evidence type="ECO:0000259" key="1">
    <source>
        <dbReference type="PROSITE" id="PS50125"/>
    </source>
</evidence>
<dbReference type="PROSITE" id="PS50885">
    <property type="entry name" value="HAMP"/>
    <property type="match status" value="1"/>
</dbReference>
<dbReference type="SUPFAM" id="SSF158472">
    <property type="entry name" value="HAMP domain-like"/>
    <property type="match status" value="1"/>
</dbReference>
<dbReference type="CDD" id="cd06225">
    <property type="entry name" value="HAMP"/>
    <property type="match status" value="1"/>
</dbReference>
<dbReference type="AlphaFoldDB" id="X1FR53"/>
<feature type="non-terminal residue" evidence="3">
    <location>
        <position position="98"/>
    </location>
</feature>
<evidence type="ECO:0000259" key="2">
    <source>
        <dbReference type="PROSITE" id="PS50885"/>
    </source>
</evidence>
<comment type="caution">
    <text evidence="3">The sequence shown here is derived from an EMBL/GenBank/DDBJ whole genome shotgun (WGS) entry which is preliminary data.</text>
</comment>
<dbReference type="InterPro" id="IPR001054">
    <property type="entry name" value="A/G_cyclase"/>
</dbReference>
<dbReference type="GO" id="GO:0009190">
    <property type="term" value="P:cyclic nucleotide biosynthetic process"/>
    <property type="evidence" value="ECO:0007669"/>
    <property type="project" value="InterPro"/>
</dbReference>
<organism evidence="3">
    <name type="scientific">marine sediment metagenome</name>
    <dbReference type="NCBI Taxonomy" id="412755"/>
    <lineage>
        <taxon>unclassified sequences</taxon>
        <taxon>metagenomes</taxon>
        <taxon>ecological metagenomes</taxon>
    </lineage>
</organism>
<gene>
    <name evidence="3" type="ORF">S03H2_38935</name>
</gene>
<protein>
    <submittedName>
        <fullName evidence="3">Uncharacterized protein</fullName>
    </submittedName>
</protein>
<dbReference type="Gene3D" id="6.10.340.10">
    <property type="match status" value="1"/>
</dbReference>
<name>X1FR53_9ZZZZ</name>
<proteinExistence type="predicted"/>
<feature type="domain" description="HAMP" evidence="2">
    <location>
        <begin position="1"/>
        <end position="44"/>
    </location>
</feature>
<dbReference type="SUPFAM" id="SSF55073">
    <property type="entry name" value="Nucleotide cyclase"/>
    <property type="match status" value="1"/>
</dbReference>
<dbReference type="InterPro" id="IPR029787">
    <property type="entry name" value="Nucleotide_cyclase"/>
</dbReference>
<dbReference type="InterPro" id="IPR003660">
    <property type="entry name" value="HAMP_dom"/>
</dbReference>
<dbReference type="EMBL" id="BARU01024037">
    <property type="protein sequence ID" value="GAH47447.1"/>
    <property type="molecule type" value="Genomic_DNA"/>
</dbReference>
<dbReference type="Gene3D" id="3.30.70.1230">
    <property type="entry name" value="Nucleotide cyclase"/>
    <property type="match status" value="1"/>
</dbReference>
<reference evidence="3" key="1">
    <citation type="journal article" date="2014" name="Front. Microbiol.">
        <title>High frequency of phylogenetically diverse reductive dehalogenase-homologous genes in deep subseafloor sedimentary metagenomes.</title>
        <authorList>
            <person name="Kawai M."/>
            <person name="Futagami T."/>
            <person name="Toyoda A."/>
            <person name="Takaki Y."/>
            <person name="Nishi S."/>
            <person name="Hori S."/>
            <person name="Arai W."/>
            <person name="Tsubouchi T."/>
            <person name="Morono Y."/>
            <person name="Uchiyama I."/>
            <person name="Ito T."/>
            <person name="Fujiyama A."/>
            <person name="Inagaki F."/>
            <person name="Takami H."/>
        </authorList>
    </citation>
    <scope>NUCLEOTIDE SEQUENCE</scope>
    <source>
        <strain evidence="3">Expedition CK06-06</strain>
    </source>
</reference>
<sequence length="98" mass="10843">MKKITSEIKKGNYKTRIQVVSNDEVGNLGESINEMAIGLKEKEFIKDTFGKAVDPRVRDHLLKGSIEMGGGLCEATILFTDIRGFTPMSEKNSPQIVV</sequence>